<organism evidence="2">
    <name type="scientific">Schistosoma japonicum</name>
    <name type="common">Blood fluke</name>
    <dbReference type="NCBI Taxonomy" id="6182"/>
    <lineage>
        <taxon>Eukaryota</taxon>
        <taxon>Metazoa</taxon>
        <taxon>Spiralia</taxon>
        <taxon>Lophotrochozoa</taxon>
        <taxon>Platyhelminthes</taxon>
        <taxon>Trematoda</taxon>
        <taxon>Digenea</taxon>
        <taxon>Strigeidida</taxon>
        <taxon>Schistosomatoidea</taxon>
        <taxon>Schistosomatidae</taxon>
        <taxon>Schistosoma</taxon>
    </lineage>
</organism>
<name>C1LI49_SCHJA</name>
<reference evidence="2" key="1">
    <citation type="journal article" date="2009" name="Nature">
        <title>The Schistosoma japonicum genome reveals features of host-parasite interplay.</title>
        <authorList>
            <person name="Liu F."/>
            <person name="Zhou Y."/>
            <person name="Wang Z.Q."/>
            <person name="Lu G."/>
            <person name="Zheng H."/>
            <person name="Brindley P.J."/>
            <person name="McManus D.P."/>
            <person name="Blair D."/>
            <person name="Zhang Q.H."/>
            <person name="Zhong Y."/>
            <person name="Wang S."/>
            <person name="Han Z.G."/>
            <person name="Chen Z."/>
        </authorList>
    </citation>
    <scope>NUCLEOTIDE SEQUENCE</scope>
    <source>
        <strain evidence="2">Anhui</strain>
    </source>
</reference>
<dbReference type="EMBL" id="FN318649">
    <property type="protein sequence ID" value="CAX74377.1"/>
    <property type="molecule type" value="mRNA"/>
</dbReference>
<feature type="region of interest" description="Disordered" evidence="1">
    <location>
        <begin position="59"/>
        <end position="79"/>
    </location>
</feature>
<protein>
    <submittedName>
        <fullName evidence="2">Uncharacterized protein</fullName>
    </submittedName>
</protein>
<reference evidence="2" key="2">
    <citation type="submission" date="2009-03" db="EMBL/GenBank/DDBJ databases">
        <authorList>
            <person name="Gang L."/>
        </authorList>
    </citation>
    <scope>NUCLEOTIDE SEQUENCE</scope>
    <source>
        <strain evidence="2">Anhui</strain>
    </source>
</reference>
<evidence type="ECO:0000313" key="2">
    <source>
        <dbReference type="EMBL" id="CAX74377.1"/>
    </source>
</evidence>
<feature type="compositionally biased region" description="Polar residues" evidence="1">
    <location>
        <begin position="59"/>
        <end position="77"/>
    </location>
</feature>
<evidence type="ECO:0000256" key="1">
    <source>
        <dbReference type="SAM" id="MobiDB-lite"/>
    </source>
</evidence>
<dbReference type="AlphaFoldDB" id="C1LI49"/>
<sequence length="229" mass="26438">MSNRWNIFIESIPDHDNSIKNQINENHKVMSIPNRNMYNEYADDQPCRIIYPSVKKSSYQSFDEPSSTSSSYLCRQSSKPHDDRTIKIVKYVSMSKIPTTEDKSSQTISDIDLERQQSLSVQSRYATNSSPSSNFFSDSRNLRQYKSAKSFSPTRVEWSEPMKSTNIVPRQTSFSPPTTRKQGIITNNDCYDDEMNKTKNLHEPEICIKKKLSQGANHYIYITHGRNSP</sequence>
<proteinExistence type="evidence at transcript level"/>
<accession>C1LI49</accession>